<protein>
    <submittedName>
        <fullName evidence="1">Uncharacterized protein</fullName>
    </submittedName>
</protein>
<accession>A0A4Q2UKJ2</accession>
<dbReference type="AlphaFoldDB" id="A0A4Q2UKJ2"/>
<dbReference type="Pfam" id="PF20459">
    <property type="entry name" value="DUF6712"/>
    <property type="match status" value="2"/>
</dbReference>
<organism evidence="1 2">
    <name type="scientific">Spirosoma sordidisoli</name>
    <dbReference type="NCBI Taxonomy" id="2502893"/>
    <lineage>
        <taxon>Bacteria</taxon>
        <taxon>Pseudomonadati</taxon>
        <taxon>Bacteroidota</taxon>
        <taxon>Cytophagia</taxon>
        <taxon>Cytophagales</taxon>
        <taxon>Cytophagaceae</taxon>
        <taxon>Spirosoma</taxon>
    </lineage>
</organism>
<dbReference type="EMBL" id="SBLB01000003">
    <property type="protein sequence ID" value="RYC69814.1"/>
    <property type="molecule type" value="Genomic_DNA"/>
</dbReference>
<keyword evidence="2" id="KW-1185">Reference proteome</keyword>
<evidence type="ECO:0000313" key="1">
    <source>
        <dbReference type="EMBL" id="RYC69814.1"/>
    </source>
</evidence>
<evidence type="ECO:0000313" key="2">
    <source>
        <dbReference type="Proteomes" id="UP000290407"/>
    </source>
</evidence>
<gene>
    <name evidence="1" type="ORF">EQG79_14570</name>
</gene>
<sequence>MPLLNGSTDQLRQYVPVTITYTAEALLPTLEATQARLLDRFFGPAIASQFEELVNTASQALSTVERQALHLARSAVARIAFAEHVPFAEVQIDDIGITVPAMEGRKAAFEYQTNKLTQTLLERGWSELDALITLVASQTEIFPTWPDSPYFQEHQDALFKTPAEFSRYYPIQDRWLTFWALRPFIRAVEEDRGVAAVARIDELAPAVPEATRALIRRKLQRALAYQSVIEALPNLSVEIQGVNLQVNYSSQYGNTQYYNAPGKEQLSWLLDNLTRQADLAWRTYEDSLTAVLAPNAFSDSTGLVYSTGAVTLL</sequence>
<dbReference type="InterPro" id="IPR046558">
    <property type="entry name" value="DUF6712"/>
</dbReference>
<dbReference type="RefSeq" id="WP_129602151.1">
    <property type="nucleotide sequence ID" value="NZ_SBLB01000003.1"/>
</dbReference>
<proteinExistence type="predicted"/>
<reference evidence="1 2" key="1">
    <citation type="submission" date="2019-01" db="EMBL/GenBank/DDBJ databases">
        <title>Spirosoma flava sp. nov., a propanil-degrading bacterium isolated from herbicide-contaminated soil.</title>
        <authorList>
            <person name="Zhang L."/>
            <person name="Jiang J.-D."/>
        </authorList>
    </citation>
    <scope>NUCLEOTIDE SEQUENCE [LARGE SCALE GENOMIC DNA]</scope>
    <source>
        <strain evidence="1 2">TY50</strain>
    </source>
</reference>
<name>A0A4Q2UKJ2_9BACT</name>
<comment type="caution">
    <text evidence="1">The sequence shown here is derived from an EMBL/GenBank/DDBJ whole genome shotgun (WGS) entry which is preliminary data.</text>
</comment>
<dbReference type="Proteomes" id="UP000290407">
    <property type="component" value="Unassembled WGS sequence"/>
</dbReference>